<dbReference type="UniPathway" id="UPA00120">
    <property type="reaction ID" value="UER00203"/>
</dbReference>
<dbReference type="InterPro" id="IPR008238">
    <property type="entry name" value="Chorismate_mutase_AroQ_euk"/>
</dbReference>
<dbReference type="InterPro" id="IPR036263">
    <property type="entry name" value="Chorismate_II_sf"/>
</dbReference>
<evidence type="ECO:0000256" key="1">
    <source>
        <dbReference type="ARBA" id="ARBA00004496"/>
    </source>
</evidence>
<gene>
    <name evidence="4" type="ORF">CALK_2176</name>
</gene>
<dbReference type="AlphaFoldDB" id="U7D9A0"/>
<evidence type="ECO:0000313" key="5">
    <source>
        <dbReference type="Proteomes" id="UP000017148"/>
    </source>
</evidence>
<dbReference type="GO" id="GO:0005737">
    <property type="term" value="C:cytoplasm"/>
    <property type="evidence" value="ECO:0007669"/>
    <property type="project" value="UniProtKB-SubCell"/>
</dbReference>
<comment type="subcellular location">
    <subcellularLocation>
        <location evidence="1">Cytoplasm</location>
    </subcellularLocation>
</comment>
<dbReference type="NCBIfam" id="TIGR01802">
    <property type="entry name" value="CM_pl-yst"/>
    <property type="match status" value="1"/>
</dbReference>
<dbReference type="PROSITE" id="PS51169">
    <property type="entry name" value="CHORISMATE_MUT_3"/>
    <property type="match status" value="1"/>
</dbReference>
<protein>
    <recommendedName>
        <fullName evidence="6">Chorismate mutase</fullName>
    </recommendedName>
</protein>
<evidence type="ECO:0000313" key="4">
    <source>
        <dbReference type="EMBL" id="ERP30980.1"/>
    </source>
</evidence>
<keyword evidence="2" id="KW-0963">Cytoplasm</keyword>
<dbReference type="PANTHER" id="PTHR21145:SF12">
    <property type="entry name" value="CHORISMATE MUTASE"/>
    <property type="match status" value="1"/>
</dbReference>
<dbReference type="STRING" id="1313304.CALK_2176"/>
<evidence type="ECO:0000256" key="2">
    <source>
        <dbReference type="ARBA" id="ARBA00022490"/>
    </source>
</evidence>
<proteinExistence type="predicted"/>
<dbReference type="GO" id="GO:0009073">
    <property type="term" value="P:aromatic amino acid family biosynthetic process"/>
    <property type="evidence" value="ECO:0007669"/>
    <property type="project" value="InterPro"/>
</dbReference>
<evidence type="ECO:0008006" key="6">
    <source>
        <dbReference type="Google" id="ProtNLM"/>
    </source>
</evidence>
<dbReference type="GO" id="GO:0046417">
    <property type="term" value="P:chorismate metabolic process"/>
    <property type="evidence" value="ECO:0007669"/>
    <property type="project" value="InterPro"/>
</dbReference>
<dbReference type="EMBL" id="ASJR01000024">
    <property type="protein sequence ID" value="ERP30980.1"/>
    <property type="molecule type" value="Genomic_DNA"/>
</dbReference>
<accession>U7D9A0</accession>
<reference evidence="4 5" key="1">
    <citation type="journal article" date="2013" name="Environ. Microbiol.">
        <title>Genome analysis of Chitinivibrio alkaliphilus gen. nov., sp. nov., a novel extremely haloalkaliphilic anaerobic chitinolytic bacterium from the candidate phylum Termite Group 3.</title>
        <authorList>
            <person name="Sorokin D.Y."/>
            <person name="Gumerov V.M."/>
            <person name="Rakitin A.L."/>
            <person name="Beletsky A.V."/>
            <person name="Damste J.S."/>
            <person name="Muyzer G."/>
            <person name="Mardanov A.V."/>
            <person name="Ravin N.V."/>
        </authorList>
    </citation>
    <scope>NUCLEOTIDE SEQUENCE [LARGE SCALE GENOMIC DNA]</scope>
    <source>
        <strain evidence="4 5">ACht1</strain>
    </source>
</reference>
<dbReference type="RefSeq" id="WP_022637553.1">
    <property type="nucleotide sequence ID" value="NZ_ASJR01000024.1"/>
</dbReference>
<sequence length="246" mass="28785">MELRLQDIAKQLEALEDTIIFRCIDRAQYAQNRAVYEEGRFDFRWSNEDSLLTYKHRFSEETDAVLGRFRVPEERPFFSELPEPAESLKDTTDVGLYIEDYNSINVTKKIRQAYLDDFVFTGLSKKDDGEYGTTVELDIFCLQALSRRIHFGAFFVAEAKYQADPEVYDALIMAKDRTGLWEHLTRQSVENAILQRVEEKVQKIQEVSKPDVRVRIAPQVLTAFYKNHIIPLTKEGEVQYLLNRVR</sequence>
<organism evidence="4 5">
    <name type="scientific">Chitinivibrio alkaliphilus ACht1</name>
    <dbReference type="NCBI Taxonomy" id="1313304"/>
    <lineage>
        <taxon>Bacteria</taxon>
        <taxon>Pseudomonadati</taxon>
        <taxon>Fibrobacterota</taxon>
        <taxon>Chitinivibrionia</taxon>
        <taxon>Chitinivibrionales</taxon>
        <taxon>Chitinivibrionaceae</taxon>
        <taxon>Chitinivibrio</taxon>
    </lineage>
</organism>
<dbReference type="Gene3D" id="1.10.590.10">
    <property type="entry name" value="Chorismate mutase, AroQ class superfamily, eukaryotic"/>
    <property type="match status" value="1"/>
</dbReference>
<dbReference type="PANTHER" id="PTHR21145">
    <property type="entry name" value="CHORISMATE MUTASE"/>
    <property type="match status" value="1"/>
</dbReference>
<dbReference type="Proteomes" id="UP000017148">
    <property type="component" value="Unassembled WGS sequence"/>
</dbReference>
<dbReference type="SUPFAM" id="SSF48600">
    <property type="entry name" value="Chorismate mutase II"/>
    <property type="match status" value="1"/>
</dbReference>
<comment type="caution">
    <text evidence="4">The sequence shown here is derived from an EMBL/GenBank/DDBJ whole genome shotgun (WGS) entry which is preliminary data.</text>
</comment>
<keyword evidence="5" id="KW-1185">Reference proteome</keyword>
<dbReference type="OrthoDB" id="369412at2"/>
<evidence type="ECO:0000256" key="3">
    <source>
        <dbReference type="ARBA" id="ARBA00023235"/>
    </source>
</evidence>
<name>U7D9A0_9BACT</name>
<dbReference type="GO" id="GO:0004106">
    <property type="term" value="F:chorismate mutase activity"/>
    <property type="evidence" value="ECO:0007669"/>
    <property type="project" value="InterPro"/>
</dbReference>
<keyword evidence="3" id="KW-0413">Isomerase</keyword>
<dbReference type="InterPro" id="IPR037039">
    <property type="entry name" value="CM_AroQ_sf_eucaryotic"/>
</dbReference>